<organism evidence="2 3">
    <name type="scientific">Paenibacillus tyrfis</name>
    <dbReference type="NCBI Taxonomy" id="1501230"/>
    <lineage>
        <taxon>Bacteria</taxon>
        <taxon>Bacillati</taxon>
        <taxon>Bacillota</taxon>
        <taxon>Bacilli</taxon>
        <taxon>Bacillales</taxon>
        <taxon>Paenibacillaceae</taxon>
        <taxon>Paenibacillus</taxon>
    </lineage>
</organism>
<evidence type="ECO:0000313" key="2">
    <source>
        <dbReference type="EMBL" id="KEQ25237.1"/>
    </source>
</evidence>
<dbReference type="EMBL" id="JNVM01000011">
    <property type="protein sequence ID" value="KEQ25237.1"/>
    <property type="molecule type" value="Genomic_DNA"/>
</dbReference>
<accession>A0A081P3G4</accession>
<proteinExistence type="predicted"/>
<keyword evidence="1" id="KW-0472">Membrane</keyword>
<protein>
    <submittedName>
        <fullName evidence="2">Membrane protein</fullName>
    </submittedName>
</protein>
<dbReference type="Proteomes" id="UP000028123">
    <property type="component" value="Unassembled WGS sequence"/>
</dbReference>
<comment type="caution">
    <text evidence="2">The sequence shown here is derived from an EMBL/GenBank/DDBJ whole genome shotgun (WGS) entry which is preliminary data.</text>
</comment>
<evidence type="ECO:0000256" key="1">
    <source>
        <dbReference type="SAM" id="Phobius"/>
    </source>
</evidence>
<sequence length="83" mass="9612">MDYLDQMSASMGLKGMINIVVVLVFIGVSWWALQELKLEMMLRRPKSAQAKMLQILLSIALGYQTARFVIDYLEWSTWFSGMF</sequence>
<feature type="transmembrane region" description="Helical" evidence="1">
    <location>
        <begin position="53"/>
        <end position="70"/>
    </location>
</feature>
<keyword evidence="3" id="KW-1185">Reference proteome</keyword>
<keyword evidence="1" id="KW-0812">Transmembrane</keyword>
<gene>
    <name evidence="2" type="ORF">ET33_04045</name>
</gene>
<dbReference type="InterPro" id="IPR009526">
    <property type="entry name" value="DUF1146"/>
</dbReference>
<reference evidence="2" key="1">
    <citation type="submission" date="2014-06" db="EMBL/GenBank/DDBJ databases">
        <title>Draft genome sequence of Paenibacillus sp. MSt1.</title>
        <authorList>
            <person name="Aw Y.K."/>
            <person name="Ong K.S."/>
            <person name="Gan H.M."/>
            <person name="Lee S.M."/>
        </authorList>
    </citation>
    <scope>NUCLEOTIDE SEQUENCE [LARGE SCALE GENOMIC DNA]</scope>
    <source>
        <strain evidence="2">MSt1</strain>
    </source>
</reference>
<dbReference type="eggNOG" id="COG4836">
    <property type="taxonomic scope" value="Bacteria"/>
</dbReference>
<dbReference type="OrthoDB" id="1651016at2"/>
<dbReference type="NCBIfam" id="TIGR02327">
    <property type="entry name" value="int_mem_ywzB"/>
    <property type="match status" value="1"/>
</dbReference>
<name>A0A081P3G4_9BACL</name>
<feature type="transmembrane region" description="Helical" evidence="1">
    <location>
        <begin position="15"/>
        <end position="33"/>
    </location>
</feature>
<dbReference type="AlphaFoldDB" id="A0A081P3G4"/>
<evidence type="ECO:0000313" key="3">
    <source>
        <dbReference type="Proteomes" id="UP000028123"/>
    </source>
</evidence>
<dbReference type="Pfam" id="PF06612">
    <property type="entry name" value="DUF1146"/>
    <property type="match status" value="1"/>
</dbReference>
<dbReference type="RefSeq" id="WP_036683147.1">
    <property type="nucleotide sequence ID" value="NZ_BSDJ01000022.1"/>
</dbReference>
<keyword evidence="1" id="KW-1133">Transmembrane helix</keyword>